<evidence type="ECO:0000313" key="10">
    <source>
        <dbReference type="EMBL" id="MDP9830044.1"/>
    </source>
</evidence>
<keyword evidence="11" id="KW-1185">Reference proteome</keyword>
<feature type="transmembrane region" description="Helical" evidence="8">
    <location>
        <begin position="367"/>
        <end position="386"/>
    </location>
</feature>
<feature type="transmembrane region" description="Helical" evidence="8">
    <location>
        <begin position="186"/>
        <end position="210"/>
    </location>
</feature>
<reference evidence="10 11" key="1">
    <citation type="submission" date="2023-07" db="EMBL/GenBank/DDBJ databases">
        <title>Sequencing the genomes of 1000 actinobacteria strains.</title>
        <authorList>
            <person name="Klenk H.-P."/>
        </authorList>
    </citation>
    <scope>NUCLEOTIDE SEQUENCE [LARGE SCALE GENOMIC DNA]</scope>
    <source>
        <strain evidence="10 11">DSM 44388</strain>
    </source>
</reference>
<feature type="transmembrane region" description="Helical" evidence="8">
    <location>
        <begin position="56"/>
        <end position="77"/>
    </location>
</feature>
<comment type="subcellular location">
    <subcellularLocation>
        <location evidence="1">Cell membrane</location>
        <topology evidence="1">Multi-pass membrane protein</topology>
    </subcellularLocation>
</comment>
<protein>
    <submittedName>
        <fullName evidence="10">MFS family permease</fullName>
    </submittedName>
</protein>
<feature type="transmembrane region" description="Helical" evidence="8">
    <location>
        <begin position="115"/>
        <end position="141"/>
    </location>
</feature>
<evidence type="ECO:0000256" key="4">
    <source>
        <dbReference type="ARBA" id="ARBA00022692"/>
    </source>
</evidence>
<evidence type="ECO:0000256" key="1">
    <source>
        <dbReference type="ARBA" id="ARBA00004651"/>
    </source>
</evidence>
<evidence type="ECO:0000313" key="11">
    <source>
        <dbReference type="Proteomes" id="UP001235712"/>
    </source>
</evidence>
<comment type="caution">
    <text evidence="10">The sequence shown here is derived from an EMBL/GenBank/DDBJ whole genome shotgun (WGS) entry which is preliminary data.</text>
</comment>
<gene>
    <name evidence="10" type="ORF">J2S57_005793</name>
</gene>
<keyword evidence="5 8" id="KW-1133">Transmembrane helix</keyword>
<feature type="transmembrane region" description="Helical" evidence="8">
    <location>
        <begin position="89"/>
        <end position="109"/>
    </location>
</feature>
<feature type="transmembrane region" description="Helical" evidence="8">
    <location>
        <begin position="231"/>
        <end position="250"/>
    </location>
</feature>
<accession>A0ABT9PBF9</accession>
<dbReference type="InterPro" id="IPR036259">
    <property type="entry name" value="MFS_trans_sf"/>
</dbReference>
<sequence length="430" mass="44889">MGETDRTAGTSGGHEEVEPPRGDGTLLRGAFLISSVGDWIYRFVAPFLILELTGSAVLVALAVAVELIPYILFGLVAGVVADMYDRRRIMIVCDLVSAVLATAIAVVAAGDDPSVGLVFALALVLAGVRPFYFPAFQGVLVTAVPQARRSRVNAWTQSVDSLLSMLGPVVGAAFVAALGVRSASVVNAVTFVLSALMIRMLTLPATTLAVRRTGGRLRQAGRDFAEGFRTLWSIPAVAWGTLLIAAANLAGYMVESNIVYFVIEVENHPAWTIGVVVGIQGAGALAGAALSPRVLDRYPPGQVLTVAMAISAAGMLVPALHPSTVFLSVGWCVEGAATSLVVVSWFTLRQNLVPNEQIGRIVSVGRALAYSTIPVGSAIGGALIGSHPTSRLLFVTALLVQLGVCLATYLSPLRTAPSKPPENTEPQAVP</sequence>
<evidence type="ECO:0000259" key="9">
    <source>
        <dbReference type="PROSITE" id="PS50850"/>
    </source>
</evidence>
<dbReference type="PROSITE" id="PS50850">
    <property type="entry name" value="MFS"/>
    <property type="match status" value="1"/>
</dbReference>
<feature type="transmembrane region" description="Helical" evidence="8">
    <location>
        <begin position="392"/>
        <end position="410"/>
    </location>
</feature>
<dbReference type="SUPFAM" id="SSF103473">
    <property type="entry name" value="MFS general substrate transporter"/>
    <property type="match status" value="1"/>
</dbReference>
<feature type="region of interest" description="Disordered" evidence="7">
    <location>
        <begin position="1"/>
        <end position="22"/>
    </location>
</feature>
<dbReference type="InterPro" id="IPR020846">
    <property type="entry name" value="MFS_dom"/>
</dbReference>
<dbReference type="Proteomes" id="UP001235712">
    <property type="component" value="Unassembled WGS sequence"/>
</dbReference>
<proteinExistence type="predicted"/>
<keyword evidence="4 8" id="KW-0812">Transmembrane</keyword>
<evidence type="ECO:0000256" key="2">
    <source>
        <dbReference type="ARBA" id="ARBA00022448"/>
    </source>
</evidence>
<dbReference type="InterPro" id="IPR011701">
    <property type="entry name" value="MFS"/>
</dbReference>
<evidence type="ECO:0000256" key="6">
    <source>
        <dbReference type="ARBA" id="ARBA00023136"/>
    </source>
</evidence>
<feature type="transmembrane region" description="Helical" evidence="8">
    <location>
        <begin position="162"/>
        <end position="180"/>
    </location>
</feature>
<evidence type="ECO:0000256" key="8">
    <source>
        <dbReference type="SAM" id="Phobius"/>
    </source>
</evidence>
<name>A0ABT9PBF9_9ACTN</name>
<dbReference type="RefSeq" id="WP_307248849.1">
    <property type="nucleotide sequence ID" value="NZ_JAUSQZ010000001.1"/>
</dbReference>
<keyword evidence="3" id="KW-1003">Cell membrane</keyword>
<evidence type="ECO:0000256" key="3">
    <source>
        <dbReference type="ARBA" id="ARBA00022475"/>
    </source>
</evidence>
<dbReference type="Gene3D" id="1.20.1250.20">
    <property type="entry name" value="MFS general substrate transporter like domains"/>
    <property type="match status" value="1"/>
</dbReference>
<evidence type="ECO:0000256" key="7">
    <source>
        <dbReference type="SAM" id="MobiDB-lite"/>
    </source>
</evidence>
<feature type="domain" description="Major facilitator superfamily (MFS) profile" evidence="9">
    <location>
        <begin position="23"/>
        <end position="415"/>
    </location>
</feature>
<evidence type="ECO:0000256" key="5">
    <source>
        <dbReference type="ARBA" id="ARBA00022989"/>
    </source>
</evidence>
<organism evidence="10 11">
    <name type="scientific">Kineosporia succinea</name>
    <dbReference type="NCBI Taxonomy" id="84632"/>
    <lineage>
        <taxon>Bacteria</taxon>
        <taxon>Bacillati</taxon>
        <taxon>Actinomycetota</taxon>
        <taxon>Actinomycetes</taxon>
        <taxon>Kineosporiales</taxon>
        <taxon>Kineosporiaceae</taxon>
        <taxon>Kineosporia</taxon>
    </lineage>
</organism>
<dbReference type="PANTHER" id="PTHR43266:SF2">
    <property type="entry name" value="MAJOR FACILITATOR SUPERFAMILY (MFS) PROFILE DOMAIN-CONTAINING PROTEIN"/>
    <property type="match status" value="1"/>
</dbReference>
<feature type="transmembrane region" description="Helical" evidence="8">
    <location>
        <begin position="270"/>
        <end position="291"/>
    </location>
</feature>
<feature type="transmembrane region" description="Helical" evidence="8">
    <location>
        <begin position="303"/>
        <end position="320"/>
    </location>
</feature>
<keyword evidence="6 8" id="KW-0472">Membrane</keyword>
<keyword evidence="2" id="KW-0813">Transport</keyword>
<feature type="transmembrane region" description="Helical" evidence="8">
    <location>
        <begin position="326"/>
        <end position="346"/>
    </location>
</feature>
<dbReference type="EMBL" id="JAUSQZ010000001">
    <property type="protein sequence ID" value="MDP9830044.1"/>
    <property type="molecule type" value="Genomic_DNA"/>
</dbReference>
<dbReference type="CDD" id="cd06173">
    <property type="entry name" value="MFS_MefA_like"/>
    <property type="match status" value="1"/>
</dbReference>
<dbReference type="Pfam" id="PF07690">
    <property type="entry name" value="MFS_1"/>
    <property type="match status" value="1"/>
</dbReference>
<dbReference type="PANTHER" id="PTHR43266">
    <property type="entry name" value="MACROLIDE-EFFLUX PROTEIN"/>
    <property type="match status" value="1"/>
</dbReference>